<feature type="transmembrane region" description="Helical" evidence="11">
    <location>
        <begin position="220"/>
        <end position="244"/>
    </location>
</feature>
<dbReference type="Proteomes" id="UP000265725">
    <property type="component" value="Chromosome"/>
</dbReference>
<keyword evidence="9 11" id="KW-0472">Membrane</keyword>
<dbReference type="OrthoDB" id="384327at2"/>
<dbReference type="RefSeq" id="WP_119882219.1">
    <property type="nucleotide sequence ID" value="NZ_CP032418.1"/>
</dbReference>
<evidence type="ECO:0000313" key="13">
    <source>
        <dbReference type="EMBL" id="AYC28474.1"/>
    </source>
</evidence>
<sequence length="344" mass="37948">MKLAWKEMKKGKSKFIILGSIIFLVSFLTLVISGLANGLSYDSAGLIKNLPSGQYYLSKEAEGNSAMSAIPSDMANEFMKENEEAMALSIQMGYVTTTADQQESVAFVTSTPFKHFPSVRAGEIVLDASLKEQGVHIGDTVVNEWSKKEFVVKDFVEGQTYSHTAVAFVNERDFAALFGKSERQMMFLPGDEAVAFSKELDVYSTSQFLQTIASYQSEQLSLNMIIGFLVVISGMLFGIFFYMMNVQKLSLYGILKAIGVKTSTLFTLIWTQMILTTTAALFLSILLSQLVSFMKPESLPYQLSLSTTLLLVGLFFLVGFLGATISGWQVKNVQPLQAIQQGEV</sequence>
<keyword evidence="7 11" id="KW-0812">Transmembrane</keyword>
<evidence type="ECO:0000256" key="8">
    <source>
        <dbReference type="ARBA" id="ARBA00022989"/>
    </source>
</evidence>
<evidence type="ECO:0000256" key="1">
    <source>
        <dbReference type="ARBA" id="ARBA00004651"/>
    </source>
</evidence>
<organism evidence="13 14">
    <name type="scientific">Paenisporosarcina cavernae</name>
    <dbReference type="NCBI Taxonomy" id="2320858"/>
    <lineage>
        <taxon>Bacteria</taxon>
        <taxon>Bacillati</taxon>
        <taxon>Bacillota</taxon>
        <taxon>Bacilli</taxon>
        <taxon>Bacillales</taxon>
        <taxon>Caryophanaceae</taxon>
        <taxon>Paenisporosarcina</taxon>
    </lineage>
</organism>
<feature type="transmembrane region" description="Helical" evidence="11">
    <location>
        <begin position="307"/>
        <end position="328"/>
    </location>
</feature>
<feature type="domain" description="ABC3 transporter permease C-terminal" evidence="12">
    <location>
        <begin position="224"/>
        <end position="335"/>
    </location>
</feature>
<evidence type="ECO:0000259" key="12">
    <source>
        <dbReference type="Pfam" id="PF02687"/>
    </source>
</evidence>
<dbReference type="PANTHER" id="PTHR43738">
    <property type="entry name" value="ABC TRANSPORTER, MEMBRANE PROTEIN"/>
    <property type="match status" value="1"/>
</dbReference>
<evidence type="ECO:0000256" key="2">
    <source>
        <dbReference type="ARBA" id="ARBA00008697"/>
    </source>
</evidence>
<dbReference type="AlphaFoldDB" id="A0A385YPN6"/>
<evidence type="ECO:0000256" key="11">
    <source>
        <dbReference type="SAM" id="Phobius"/>
    </source>
</evidence>
<keyword evidence="6" id="KW-1003">Cell membrane</keyword>
<keyword evidence="8 11" id="KW-1133">Transmembrane helix</keyword>
<gene>
    <name evidence="13" type="ORF">D3873_00785</name>
</gene>
<evidence type="ECO:0000313" key="14">
    <source>
        <dbReference type="Proteomes" id="UP000265725"/>
    </source>
</evidence>
<feature type="transmembrane region" description="Helical" evidence="11">
    <location>
        <begin position="265"/>
        <end position="287"/>
    </location>
</feature>
<evidence type="ECO:0000256" key="7">
    <source>
        <dbReference type="ARBA" id="ARBA00022692"/>
    </source>
</evidence>
<comment type="similarity">
    <text evidence="2">Belongs to the ABC-4 integral membrane protein family. HrtB subfamily.</text>
</comment>
<dbReference type="GO" id="GO:0005886">
    <property type="term" value="C:plasma membrane"/>
    <property type="evidence" value="ECO:0007669"/>
    <property type="project" value="UniProtKB-SubCell"/>
</dbReference>
<evidence type="ECO:0000256" key="9">
    <source>
        <dbReference type="ARBA" id="ARBA00023136"/>
    </source>
</evidence>
<reference evidence="14" key="1">
    <citation type="submission" date="2018-09" db="EMBL/GenBank/DDBJ databases">
        <authorList>
            <person name="Zhu H."/>
        </authorList>
    </citation>
    <scope>NUCLEOTIDE SEQUENCE [LARGE SCALE GENOMIC DNA]</scope>
    <source>
        <strain evidence="14">K2R23-3</strain>
    </source>
</reference>
<evidence type="ECO:0000256" key="3">
    <source>
        <dbReference type="ARBA" id="ARBA00011131"/>
    </source>
</evidence>
<dbReference type="KEGG" id="paek:D3873_00785"/>
<name>A0A385YPN6_9BACL</name>
<accession>A0A385YPN6</accession>
<dbReference type="InterPro" id="IPR003838">
    <property type="entry name" value="ABC3_permease_C"/>
</dbReference>
<protein>
    <recommendedName>
        <fullName evidence="4">Putative hemin transport system permease protein HrtB</fullName>
    </recommendedName>
</protein>
<dbReference type="Pfam" id="PF02687">
    <property type="entry name" value="FtsX"/>
    <property type="match status" value="1"/>
</dbReference>
<comment type="subunit">
    <text evidence="3">The complex is composed of two ATP-binding proteins (HrtA), two transmembrane proteins (HrtB) and a solute-binding protein.</text>
</comment>
<evidence type="ECO:0000256" key="10">
    <source>
        <dbReference type="ARBA" id="ARBA00024973"/>
    </source>
</evidence>
<evidence type="ECO:0000256" key="6">
    <source>
        <dbReference type="ARBA" id="ARBA00022475"/>
    </source>
</evidence>
<keyword evidence="14" id="KW-1185">Reference proteome</keyword>
<comment type="subcellular location">
    <subcellularLocation>
        <location evidence="1">Cell membrane</location>
        <topology evidence="1">Multi-pass membrane protein</topology>
    </subcellularLocation>
</comment>
<comment type="function">
    <text evidence="10">Part of the ABC transporter complex hrt involved in hemin import. Responsible for the translocation of the substrate across the membrane.</text>
</comment>
<evidence type="ECO:0000256" key="4">
    <source>
        <dbReference type="ARBA" id="ARBA00016962"/>
    </source>
</evidence>
<dbReference type="EMBL" id="CP032418">
    <property type="protein sequence ID" value="AYC28474.1"/>
    <property type="molecule type" value="Genomic_DNA"/>
</dbReference>
<dbReference type="PANTHER" id="PTHR43738:SF1">
    <property type="entry name" value="HEMIN TRANSPORT SYSTEM PERMEASE PROTEIN HRTB-RELATED"/>
    <property type="match status" value="1"/>
</dbReference>
<keyword evidence="5" id="KW-0813">Transport</keyword>
<proteinExistence type="inferred from homology"/>
<evidence type="ECO:0000256" key="5">
    <source>
        <dbReference type="ARBA" id="ARBA00022448"/>
    </source>
</evidence>
<dbReference type="InterPro" id="IPR051125">
    <property type="entry name" value="ABC-4/HrtB_transporter"/>
</dbReference>